<evidence type="ECO:0000313" key="3">
    <source>
        <dbReference type="Proteomes" id="UP000276443"/>
    </source>
</evidence>
<organism evidence="2 3">
    <name type="scientific">Aquisalibacillus elongatus</name>
    <dbReference type="NCBI Taxonomy" id="485577"/>
    <lineage>
        <taxon>Bacteria</taxon>
        <taxon>Bacillati</taxon>
        <taxon>Bacillota</taxon>
        <taxon>Bacilli</taxon>
        <taxon>Bacillales</taxon>
        <taxon>Bacillaceae</taxon>
        <taxon>Aquisalibacillus</taxon>
    </lineage>
</organism>
<comment type="caution">
    <text evidence="2">The sequence shown here is derived from an EMBL/GenBank/DDBJ whole genome shotgun (WGS) entry which is preliminary data.</text>
</comment>
<reference evidence="2 3" key="1">
    <citation type="submission" date="2018-11" db="EMBL/GenBank/DDBJ databases">
        <title>Genomic Encyclopedia of Type Strains, Phase IV (KMG-IV): sequencing the most valuable type-strain genomes for metagenomic binning, comparative biology and taxonomic classification.</title>
        <authorList>
            <person name="Goeker M."/>
        </authorList>
    </citation>
    <scope>NUCLEOTIDE SEQUENCE [LARGE SCALE GENOMIC DNA]</scope>
    <source>
        <strain evidence="2 3">DSM 18090</strain>
    </source>
</reference>
<sequence length="56" mass="6793">MFKFVTWVLLIGGAFIFNLLGLMNLVPKFISIPFLFLTFFLFFYFILQRNSFKRFK</sequence>
<keyword evidence="1" id="KW-0812">Transmembrane</keyword>
<feature type="transmembrane region" description="Helical" evidence="1">
    <location>
        <begin position="7"/>
        <end position="23"/>
    </location>
</feature>
<feature type="transmembrane region" description="Helical" evidence="1">
    <location>
        <begin position="29"/>
        <end position="47"/>
    </location>
</feature>
<proteinExistence type="predicted"/>
<evidence type="ECO:0000256" key="1">
    <source>
        <dbReference type="SAM" id="Phobius"/>
    </source>
</evidence>
<name>A0A3N5B468_9BACI</name>
<keyword evidence="3" id="KW-1185">Reference proteome</keyword>
<keyword evidence="1" id="KW-1133">Transmembrane helix</keyword>
<evidence type="ECO:0000313" key="2">
    <source>
        <dbReference type="EMBL" id="RPF52113.1"/>
    </source>
</evidence>
<dbReference type="AlphaFoldDB" id="A0A3N5B468"/>
<dbReference type="Proteomes" id="UP000276443">
    <property type="component" value="Unassembled WGS sequence"/>
</dbReference>
<dbReference type="EMBL" id="RKRF01000010">
    <property type="protein sequence ID" value="RPF52113.1"/>
    <property type="molecule type" value="Genomic_DNA"/>
</dbReference>
<keyword evidence="1" id="KW-0472">Membrane</keyword>
<protein>
    <submittedName>
        <fullName evidence="2">Uncharacterized protein</fullName>
    </submittedName>
</protein>
<accession>A0A3N5B468</accession>
<gene>
    <name evidence="2" type="ORF">EDC24_2103</name>
</gene>